<sequence length="356" mass="36460">MSVIERMDAGVVDTPGVTTLRLGGFSTRVRRRAVIVCVILAAVVVAGILAQLALGTYTVSVPDIFAALMGQADERVRMVVVDWRLPRALAAAAFGAALGLSGAVFQTLTQNPLGSPDVIGFDMGSFTGVLLVMLAGGAGFAAIAGGATAGGLITALAVYLLAFKRGVQGFRLIIVGIALAAMLASLNAWIMVKVDVDFAMQAAVWGAGTLNGVTWAQVLPSLAVIAVLLVLIALAAPRLRQLELGDELAGLQGLPVERTKITMIALGIAFTAIVTATAGPIAFVALAAPQVARRLTRTSASVDLVTSALTGAALLTFADLIAQHALPGITIPVGAVTVCIGGVYLVWLLARETKSK</sequence>
<dbReference type="RefSeq" id="WP_248198920.1">
    <property type="nucleotide sequence ID" value="NZ_BAABCO010000001.1"/>
</dbReference>
<reference evidence="9 10" key="1">
    <citation type="submission" date="2020-08" db="EMBL/GenBank/DDBJ databases">
        <title>Sequencing the genomes of 1000 actinobacteria strains.</title>
        <authorList>
            <person name="Klenk H.-P."/>
        </authorList>
    </citation>
    <scope>NUCLEOTIDE SEQUENCE [LARGE SCALE GENOMIC DNA]</scope>
    <source>
        <strain evidence="9 10">DSM 19600</strain>
    </source>
</reference>
<dbReference type="Pfam" id="PF01032">
    <property type="entry name" value="FecCD"/>
    <property type="match status" value="1"/>
</dbReference>
<evidence type="ECO:0000256" key="5">
    <source>
        <dbReference type="ARBA" id="ARBA00022692"/>
    </source>
</evidence>
<keyword evidence="5 8" id="KW-0812">Transmembrane</keyword>
<dbReference type="InterPro" id="IPR000522">
    <property type="entry name" value="ABC_transptr_permease_BtuC"/>
</dbReference>
<comment type="subcellular location">
    <subcellularLocation>
        <location evidence="1">Cell membrane</location>
        <topology evidence="1">Multi-pass membrane protein</topology>
    </subcellularLocation>
</comment>
<keyword evidence="6 8" id="KW-1133">Transmembrane helix</keyword>
<dbReference type="Proteomes" id="UP000549113">
    <property type="component" value="Unassembled WGS sequence"/>
</dbReference>
<evidence type="ECO:0000313" key="9">
    <source>
        <dbReference type="EMBL" id="MBB4139433.1"/>
    </source>
</evidence>
<evidence type="ECO:0000256" key="7">
    <source>
        <dbReference type="ARBA" id="ARBA00023136"/>
    </source>
</evidence>
<dbReference type="GO" id="GO:0005886">
    <property type="term" value="C:plasma membrane"/>
    <property type="evidence" value="ECO:0007669"/>
    <property type="project" value="UniProtKB-SubCell"/>
</dbReference>
<feature type="transmembrane region" description="Helical" evidence="8">
    <location>
        <begin position="33"/>
        <end position="54"/>
    </location>
</feature>
<organism evidence="9 10">
    <name type="scientific">Microbacterium invictum</name>
    <dbReference type="NCBI Taxonomy" id="515415"/>
    <lineage>
        <taxon>Bacteria</taxon>
        <taxon>Bacillati</taxon>
        <taxon>Actinomycetota</taxon>
        <taxon>Actinomycetes</taxon>
        <taxon>Micrococcales</taxon>
        <taxon>Microbacteriaceae</taxon>
        <taxon>Microbacterium</taxon>
    </lineage>
</organism>
<comment type="caution">
    <text evidence="9">The sequence shown here is derived from an EMBL/GenBank/DDBJ whole genome shotgun (WGS) entry which is preliminary data.</text>
</comment>
<keyword evidence="10" id="KW-1185">Reference proteome</keyword>
<dbReference type="EMBL" id="JACIFH010000001">
    <property type="protein sequence ID" value="MBB4139433.1"/>
    <property type="molecule type" value="Genomic_DNA"/>
</dbReference>
<comment type="similarity">
    <text evidence="2">Belongs to the binding-protein-dependent transport system permease family. FecCD subfamily.</text>
</comment>
<feature type="transmembrane region" description="Helical" evidence="8">
    <location>
        <begin position="328"/>
        <end position="350"/>
    </location>
</feature>
<feature type="transmembrane region" description="Helical" evidence="8">
    <location>
        <begin position="88"/>
        <end position="106"/>
    </location>
</feature>
<dbReference type="Gene3D" id="1.10.3470.10">
    <property type="entry name" value="ABC transporter involved in vitamin B12 uptake, BtuC"/>
    <property type="match status" value="1"/>
</dbReference>
<evidence type="ECO:0000256" key="1">
    <source>
        <dbReference type="ARBA" id="ARBA00004651"/>
    </source>
</evidence>
<dbReference type="CDD" id="cd06550">
    <property type="entry name" value="TM_ABC_iron-siderophores_like"/>
    <property type="match status" value="1"/>
</dbReference>
<proteinExistence type="inferred from homology"/>
<feature type="transmembrane region" description="Helical" evidence="8">
    <location>
        <begin position="261"/>
        <end position="288"/>
    </location>
</feature>
<name>A0AA40SNH0_9MICO</name>
<keyword evidence="4" id="KW-1003">Cell membrane</keyword>
<dbReference type="PANTHER" id="PTHR30472">
    <property type="entry name" value="FERRIC ENTEROBACTIN TRANSPORT SYSTEM PERMEASE PROTEIN"/>
    <property type="match status" value="1"/>
</dbReference>
<dbReference type="GO" id="GO:0022857">
    <property type="term" value="F:transmembrane transporter activity"/>
    <property type="evidence" value="ECO:0007669"/>
    <property type="project" value="InterPro"/>
</dbReference>
<evidence type="ECO:0000313" key="10">
    <source>
        <dbReference type="Proteomes" id="UP000549113"/>
    </source>
</evidence>
<gene>
    <name evidence="9" type="ORF">BKA10_001227</name>
</gene>
<dbReference type="SUPFAM" id="SSF81345">
    <property type="entry name" value="ABC transporter involved in vitamin B12 uptake, BtuC"/>
    <property type="match status" value="1"/>
</dbReference>
<keyword evidence="7 8" id="KW-0472">Membrane</keyword>
<evidence type="ECO:0000256" key="4">
    <source>
        <dbReference type="ARBA" id="ARBA00022475"/>
    </source>
</evidence>
<evidence type="ECO:0000256" key="3">
    <source>
        <dbReference type="ARBA" id="ARBA00022448"/>
    </source>
</evidence>
<evidence type="ECO:0000256" key="6">
    <source>
        <dbReference type="ARBA" id="ARBA00022989"/>
    </source>
</evidence>
<feature type="transmembrane region" description="Helical" evidence="8">
    <location>
        <begin position="170"/>
        <end position="192"/>
    </location>
</feature>
<accession>A0AA40SNH0</accession>
<dbReference type="AlphaFoldDB" id="A0AA40SNH0"/>
<evidence type="ECO:0000256" key="2">
    <source>
        <dbReference type="ARBA" id="ARBA00007935"/>
    </source>
</evidence>
<feature type="transmembrane region" description="Helical" evidence="8">
    <location>
        <begin position="118"/>
        <end position="136"/>
    </location>
</feature>
<dbReference type="PANTHER" id="PTHR30472:SF24">
    <property type="entry name" value="FERRIC ENTEROBACTIN TRANSPORT SYSTEM PERMEASE PROTEIN FEPG"/>
    <property type="match status" value="1"/>
</dbReference>
<keyword evidence="3" id="KW-0813">Transport</keyword>
<dbReference type="GO" id="GO:0033214">
    <property type="term" value="P:siderophore-iron import into cell"/>
    <property type="evidence" value="ECO:0007669"/>
    <property type="project" value="TreeGrafter"/>
</dbReference>
<dbReference type="InterPro" id="IPR037294">
    <property type="entry name" value="ABC_BtuC-like"/>
</dbReference>
<feature type="transmembrane region" description="Helical" evidence="8">
    <location>
        <begin position="222"/>
        <end position="241"/>
    </location>
</feature>
<evidence type="ECO:0000256" key="8">
    <source>
        <dbReference type="SAM" id="Phobius"/>
    </source>
</evidence>
<protein>
    <submittedName>
        <fullName evidence="9">Iron complex transport system permease protein</fullName>
    </submittedName>
</protein>
<feature type="transmembrane region" description="Helical" evidence="8">
    <location>
        <begin position="142"/>
        <end position="163"/>
    </location>
</feature>